<dbReference type="Gene3D" id="3.40.50.720">
    <property type="entry name" value="NAD(P)-binding Rossmann-like Domain"/>
    <property type="match status" value="1"/>
</dbReference>
<dbReference type="RefSeq" id="WP_204806649.1">
    <property type="nucleotide sequence ID" value="NZ_BAAAIY010000007.1"/>
</dbReference>
<dbReference type="InterPro" id="IPR051397">
    <property type="entry name" value="Zn-ADH-like_protein"/>
</dbReference>
<dbReference type="Pfam" id="PF00107">
    <property type="entry name" value="ADH_zinc_N"/>
    <property type="match status" value="1"/>
</dbReference>
<protein>
    <submittedName>
        <fullName evidence="2">Zinc-binding alcohol dehydrogenase family protein</fullName>
    </submittedName>
</protein>
<reference evidence="3" key="1">
    <citation type="journal article" date="2019" name="Int. J. Syst. Evol. Microbiol.">
        <title>The Global Catalogue of Microorganisms (GCM) 10K type strain sequencing project: providing services to taxonomists for standard genome sequencing and annotation.</title>
        <authorList>
            <consortium name="The Broad Institute Genomics Platform"/>
            <consortium name="The Broad Institute Genome Sequencing Center for Infectious Disease"/>
            <person name="Wu L."/>
            <person name="Ma J."/>
        </authorList>
    </citation>
    <scope>NUCLEOTIDE SEQUENCE [LARGE SCALE GENOMIC DNA]</scope>
    <source>
        <strain evidence="3">CCUG 47105</strain>
    </source>
</reference>
<dbReference type="InterPro" id="IPR013149">
    <property type="entry name" value="ADH-like_C"/>
</dbReference>
<dbReference type="InterPro" id="IPR020843">
    <property type="entry name" value="ER"/>
</dbReference>
<evidence type="ECO:0000313" key="3">
    <source>
        <dbReference type="Proteomes" id="UP001596305"/>
    </source>
</evidence>
<dbReference type="Proteomes" id="UP001596305">
    <property type="component" value="Unassembled WGS sequence"/>
</dbReference>
<dbReference type="InterPro" id="IPR036291">
    <property type="entry name" value="NAD(P)-bd_dom_sf"/>
</dbReference>
<comment type="caution">
    <text evidence="2">The sequence shown here is derived from an EMBL/GenBank/DDBJ whole genome shotgun (WGS) entry which is preliminary data.</text>
</comment>
<feature type="domain" description="Enoyl reductase (ER)" evidence="1">
    <location>
        <begin position="8"/>
        <end position="244"/>
    </location>
</feature>
<dbReference type="SMART" id="SM00829">
    <property type="entry name" value="PKS_ER"/>
    <property type="match status" value="1"/>
</dbReference>
<name>A0ABW1XDZ2_9CELL</name>
<dbReference type="PANTHER" id="PTHR43677:SF11">
    <property type="entry name" value="ZINC-CONTAINING ALCOHOL DEHYDROGENASE"/>
    <property type="match status" value="1"/>
</dbReference>
<dbReference type="EMBL" id="JBHSTM010000011">
    <property type="protein sequence ID" value="MFC6426641.1"/>
    <property type="molecule type" value="Genomic_DNA"/>
</dbReference>
<dbReference type="PANTHER" id="PTHR43677">
    <property type="entry name" value="SHORT-CHAIN DEHYDROGENASE/REDUCTASE"/>
    <property type="match status" value="1"/>
</dbReference>
<sequence length="336" mass="34605">MHAALVTSFDQPPRYAEIPDPVPGPGEVLVHVLAAGLHPRVRSGAAGTHYTSDGVLPLVPGFDGVGRTEDGRRVFFAGLHAPRGSMAELVAVPEDHLVDLPEGLDDVTFAAAMNPAMSAWLALRRRADVRSGESVLVLGATGSAGRLAVQLARHLGASRVVGAGRDPASLEVVRRLGADAVVPLTADDAAERLAREAADVDVVVDYVWGAPTEGALAAVTGARTDPAHLLRWVHVGATAGPTITLPAATLRKTNVQVSGSGQGSVPPAGMVAAVRELAALLPQVRPEVDVVPTPLRDVEAAWGARTASGTRIVLVAVTLHPLLGAQRAAGPGQDTH</sequence>
<dbReference type="SUPFAM" id="SSF51735">
    <property type="entry name" value="NAD(P)-binding Rossmann-fold domains"/>
    <property type="match status" value="1"/>
</dbReference>
<dbReference type="InterPro" id="IPR011032">
    <property type="entry name" value="GroES-like_sf"/>
</dbReference>
<accession>A0ABW1XDZ2</accession>
<evidence type="ECO:0000313" key="2">
    <source>
        <dbReference type="EMBL" id="MFC6426641.1"/>
    </source>
</evidence>
<organism evidence="2 3">
    <name type="scientific">Oerskovia paurometabola</name>
    <dbReference type="NCBI Taxonomy" id="162170"/>
    <lineage>
        <taxon>Bacteria</taxon>
        <taxon>Bacillati</taxon>
        <taxon>Actinomycetota</taxon>
        <taxon>Actinomycetes</taxon>
        <taxon>Micrococcales</taxon>
        <taxon>Cellulomonadaceae</taxon>
        <taxon>Oerskovia</taxon>
    </lineage>
</organism>
<dbReference type="Gene3D" id="3.90.180.10">
    <property type="entry name" value="Medium-chain alcohol dehydrogenases, catalytic domain"/>
    <property type="match status" value="1"/>
</dbReference>
<dbReference type="SUPFAM" id="SSF50129">
    <property type="entry name" value="GroES-like"/>
    <property type="match status" value="1"/>
</dbReference>
<proteinExistence type="predicted"/>
<keyword evidence="3" id="KW-1185">Reference proteome</keyword>
<evidence type="ECO:0000259" key="1">
    <source>
        <dbReference type="SMART" id="SM00829"/>
    </source>
</evidence>
<gene>
    <name evidence="2" type="ORF">ACFP71_17550</name>
</gene>